<feature type="region of interest" description="Disordered" evidence="1">
    <location>
        <begin position="1"/>
        <end position="63"/>
    </location>
</feature>
<dbReference type="Proteomes" id="UP000324222">
    <property type="component" value="Unassembled WGS sequence"/>
</dbReference>
<feature type="compositionally biased region" description="Low complexity" evidence="1">
    <location>
        <begin position="139"/>
        <end position="148"/>
    </location>
</feature>
<feature type="compositionally biased region" description="Polar residues" evidence="1">
    <location>
        <begin position="220"/>
        <end position="231"/>
    </location>
</feature>
<feature type="region of interest" description="Disordered" evidence="1">
    <location>
        <begin position="208"/>
        <end position="268"/>
    </location>
</feature>
<accession>A0A5B7HXB4</accession>
<feature type="region of interest" description="Disordered" evidence="1">
    <location>
        <begin position="138"/>
        <end position="167"/>
    </location>
</feature>
<proteinExistence type="predicted"/>
<evidence type="ECO:0000256" key="1">
    <source>
        <dbReference type="SAM" id="MobiDB-lite"/>
    </source>
</evidence>
<dbReference type="AlphaFoldDB" id="A0A5B7HXB4"/>
<keyword evidence="3" id="KW-1185">Reference proteome</keyword>
<evidence type="ECO:0000313" key="3">
    <source>
        <dbReference type="Proteomes" id="UP000324222"/>
    </source>
</evidence>
<sequence>MAASGTPRAALPSSPRRLHVKAAGDAPARGSLLARDKSLEPSAQEPPNPALTQAVYSPRPERPTNRRSLNFAIWFFMTAELLRSSAQKFSSLPARTVTTVPSPISPRAITLKATGSVLLERQWGGRMVHTKFGLPVRTSSPGCSPSSSVRARSDHQQSPMSSPRCMMPFHRPYLSRTASSPRGAPCLPGALPGLPGITQLSLCCREPRESLPGARGTAARLTQQRPSSGTATRARGTGHNPHKHSLLTGAPPHTPALGGGPARAPRRVSLPRALVAAALHGD</sequence>
<organism evidence="2 3">
    <name type="scientific">Portunus trituberculatus</name>
    <name type="common">Swimming crab</name>
    <name type="synonym">Neptunus trituberculatus</name>
    <dbReference type="NCBI Taxonomy" id="210409"/>
    <lineage>
        <taxon>Eukaryota</taxon>
        <taxon>Metazoa</taxon>
        <taxon>Ecdysozoa</taxon>
        <taxon>Arthropoda</taxon>
        <taxon>Crustacea</taxon>
        <taxon>Multicrustacea</taxon>
        <taxon>Malacostraca</taxon>
        <taxon>Eumalacostraca</taxon>
        <taxon>Eucarida</taxon>
        <taxon>Decapoda</taxon>
        <taxon>Pleocyemata</taxon>
        <taxon>Brachyura</taxon>
        <taxon>Eubrachyura</taxon>
        <taxon>Portunoidea</taxon>
        <taxon>Portunidae</taxon>
        <taxon>Portuninae</taxon>
        <taxon>Portunus</taxon>
    </lineage>
</organism>
<comment type="caution">
    <text evidence="2">The sequence shown here is derived from an EMBL/GenBank/DDBJ whole genome shotgun (WGS) entry which is preliminary data.</text>
</comment>
<reference evidence="2 3" key="1">
    <citation type="submission" date="2019-05" db="EMBL/GenBank/DDBJ databases">
        <title>Another draft genome of Portunus trituberculatus and its Hox gene families provides insights of decapod evolution.</title>
        <authorList>
            <person name="Jeong J.-H."/>
            <person name="Song I."/>
            <person name="Kim S."/>
            <person name="Choi T."/>
            <person name="Kim D."/>
            <person name="Ryu S."/>
            <person name="Kim W."/>
        </authorList>
    </citation>
    <scope>NUCLEOTIDE SEQUENCE [LARGE SCALE GENOMIC DNA]</scope>
    <source>
        <tissue evidence="2">Muscle</tissue>
    </source>
</reference>
<gene>
    <name evidence="2" type="ORF">E2C01_068846</name>
</gene>
<name>A0A5B7HXB4_PORTR</name>
<evidence type="ECO:0000313" key="2">
    <source>
        <dbReference type="EMBL" id="MPC74485.1"/>
    </source>
</evidence>
<dbReference type="EMBL" id="VSRR010039013">
    <property type="protein sequence ID" value="MPC74485.1"/>
    <property type="molecule type" value="Genomic_DNA"/>
</dbReference>
<protein>
    <submittedName>
        <fullName evidence="2">Uncharacterized protein</fullName>
    </submittedName>
</protein>